<keyword evidence="1" id="KW-0805">Transcription regulation</keyword>
<evidence type="ECO:0000256" key="3">
    <source>
        <dbReference type="ARBA" id="ARBA00023163"/>
    </source>
</evidence>
<evidence type="ECO:0000256" key="1">
    <source>
        <dbReference type="ARBA" id="ARBA00023015"/>
    </source>
</evidence>
<gene>
    <name evidence="5" type="ORF">SAMN04487772_1343</name>
</gene>
<evidence type="ECO:0000256" key="2">
    <source>
        <dbReference type="ARBA" id="ARBA00023125"/>
    </source>
</evidence>
<keyword evidence="2 5" id="KW-0238">DNA-binding</keyword>
<organism evidence="5 6">
    <name type="scientific">[Clostridium] polysaccharolyticum</name>
    <dbReference type="NCBI Taxonomy" id="29364"/>
    <lineage>
        <taxon>Bacteria</taxon>
        <taxon>Bacillati</taxon>
        <taxon>Bacillota</taxon>
        <taxon>Clostridia</taxon>
        <taxon>Lachnospirales</taxon>
        <taxon>Lachnospiraceae</taxon>
    </lineage>
</organism>
<keyword evidence="6" id="KW-1185">Reference proteome</keyword>
<dbReference type="InterPro" id="IPR036390">
    <property type="entry name" value="WH_DNA-bd_sf"/>
</dbReference>
<dbReference type="Gene3D" id="1.10.10.10">
    <property type="entry name" value="Winged helix-like DNA-binding domain superfamily/Winged helix DNA-binding domain"/>
    <property type="match status" value="1"/>
</dbReference>
<proteinExistence type="predicted"/>
<dbReference type="PANTHER" id="PTHR42756">
    <property type="entry name" value="TRANSCRIPTIONAL REGULATOR, MARR"/>
    <property type="match status" value="1"/>
</dbReference>
<dbReference type="PROSITE" id="PS50995">
    <property type="entry name" value="HTH_MARR_2"/>
    <property type="match status" value="1"/>
</dbReference>
<accession>A0A1I0FN27</accession>
<dbReference type="PANTHER" id="PTHR42756:SF1">
    <property type="entry name" value="TRANSCRIPTIONAL REPRESSOR OF EMRAB OPERON"/>
    <property type="match status" value="1"/>
</dbReference>
<dbReference type="Proteomes" id="UP000199800">
    <property type="component" value="Unassembled WGS sequence"/>
</dbReference>
<dbReference type="AlphaFoldDB" id="A0A1I0FN27"/>
<dbReference type="STRING" id="29364.SAMN04487772_1343"/>
<name>A0A1I0FN27_9FIRM</name>
<dbReference type="GO" id="GO:0003700">
    <property type="term" value="F:DNA-binding transcription factor activity"/>
    <property type="evidence" value="ECO:0007669"/>
    <property type="project" value="InterPro"/>
</dbReference>
<dbReference type="Pfam" id="PF01047">
    <property type="entry name" value="MarR"/>
    <property type="match status" value="1"/>
</dbReference>
<dbReference type="SMART" id="SM00347">
    <property type="entry name" value="HTH_MARR"/>
    <property type="match status" value="1"/>
</dbReference>
<feature type="domain" description="HTH marR-type" evidence="4">
    <location>
        <begin position="1"/>
        <end position="139"/>
    </location>
</feature>
<evidence type="ECO:0000259" key="4">
    <source>
        <dbReference type="PROSITE" id="PS50995"/>
    </source>
</evidence>
<dbReference type="InterPro" id="IPR000835">
    <property type="entry name" value="HTH_MarR-typ"/>
</dbReference>
<evidence type="ECO:0000313" key="6">
    <source>
        <dbReference type="Proteomes" id="UP000199800"/>
    </source>
</evidence>
<dbReference type="EMBL" id="FOHN01000034">
    <property type="protein sequence ID" value="SET59530.1"/>
    <property type="molecule type" value="Genomic_DNA"/>
</dbReference>
<dbReference type="InterPro" id="IPR036388">
    <property type="entry name" value="WH-like_DNA-bd_sf"/>
</dbReference>
<sequence length="150" mass="16952">MDSNTAVNELLVGLFDDIIDLEERALIKGEFKDISKNDMHIIDAIGNSEIKNMSTLAKKLRVTVGTLTIAINNLVKKGYVERLRSKEDKRVVLVSLSEKGQRAFNSHSMFHLEMVKCITKGLNKGQVEDLIQMLKKIQFFIGAYNPDLNK</sequence>
<dbReference type="GO" id="GO:0003677">
    <property type="term" value="F:DNA binding"/>
    <property type="evidence" value="ECO:0007669"/>
    <property type="project" value="UniProtKB-KW"/>
</dbReference>
<dbReference type="PRINTS" id="PR00598">
    <property type="entry name" value="HTHMARR"/>
</dbReference>
<dbReference type="RefSeq" id="WP_177180805.1">
    <property type="nucleotide sequence ID" value="NZ_FOHN01000034.1"/>
</dbReference>
<protein>
    <submittedName>
        <fullName evidence="5">DNA-binding transcriptional regulator, MarR family</fullName>
    </submittedName>
</protein>
<keyword evidence="3" id="KW-0804">Transcription</keyword>
<dbReference type="SUPFAM" id="SSF46785">
    <property type="entry name" value="Winged helix' DNA-binding domain"/>
    <property type="match status" value="1"/>
</dbReference>
<evidence type="ECO:0000313" key="5">
    <source>
        <dbReference type="EMBL" id="SET59530.1"/>
    </source>
</evidence>
<reference evidence="5 6" key="1">
    <citation type="submission" date="2016-10" db="EMBL/GenBank/DDBJ databases">
        <authorList>
            <person name="de Groot N.N."/>
        </authorList>
    </citation>
    <scope>NUCLEOTIDE SEQUENCE [LARGE SCALE GENOMIC DNA]</scope>
    <source>
        <strain evidence="5 6">DSM 1801</strain>
    </source>
</reference>